<feature type="compositionally biased region" description="Acidic residues" evidence="1">
    <location>
        <begin position="119"/>
        <end position="141"/>
    </location>
</feature>
<sequence length="318" mass="34376">MTTDSTSLFDLARNKLQTSFGGHKDRCSLHRWVLLKNSIINSTSALVSSAVDAVSETQVSSYSEDLDDDDSVSDEVLSSVAGGSVHSFMFPDAGNLVEAGPADAHSSEAQWLDSLLEALGDDDDDDFGPDSDSRTEDEDEQLFSPSASPMSSSDDLLPSMHNHHPFQQHQHHSYFSSLPVSYPIIDPYPPCHPPLASPYAFDSSSLSSLPPPYEDPLPFSDDVDDMPVPDTIEDNTSDDESDSPPTPMGGSRSSLFDVDVLDAASIPLPPDRSRLSHGAAVRVYDQDSSSSSCFGPSFDPLPFSTNDVHSTYNLYSEC</sequence>
<dbReference type="AlphaFoldDB" id="A8NH72"/>
<protein>
    <submittedName>
        <fullName evidence="2">Uncharacterized protein</fullName>
    </submittedName>
</protein>
<feature type="region of interest" description="Disordered" evidence="1">
    <location>
        <begin position="119"/>
        <end position="168"/>
    </location>
</feature>
<dbReference type="STRING" id="240176.A8NH72"/>
<dbReference type="OMA" id="AFMFPDP"/>
<evidence type="ECO:0000313" key="2">
    <source>
        <dbReference type="EMBL" id="EAU88244.2"/>
    </source>
</evidence>
<dbReference type="VEuPathDB" id="FungiDB:CC1G_03916"/>
<dbReference type="Proteomes" id="UP000001861">
    <property type="component" value="Unassembled WGS sequence"/>
</dbReference>
<dbReference type="EMBL" id="AACS02000002">
    <property type="protein sequence ID" value="EAU88244.2"/>
    <property type="molecule type" value="Genomic_DNA"/>
</dbReference>
<reference evidence="2 3" key="1">
    <citation type="journal article" date="2010" name="Proc. Natl. Acad. Sci. U.S.A.">
        <title>Insights into evolution of multicellular fungi from the assembled chromosomes of the mushroom Coprinopsis cinerea (Coprinus cinereus).</title>
        <authorList>
            <person name="Stajich J.E."/>
            <person name="Wilke S.K."/>
            <person name="Ahren D."/>
            <person name="Au C.H."/>
            <person name="Birren B.W."/>
            <person name="Borodovsky M."/>
            <person name="Burns C."/>
            <person name="Canback B."/>
            <person name="Casselton L.A."/>
            <person name="Cheng C.K."/>
            <person name="Deng J."/>
            <person name="Dietrich F.S."/>
            <person name="Fargo D.C."/>
            <person name="Farman M.L."/>
            <person name="Gathman A.C."/>
            <person name="Goldberg J."/>
            <person name="Guigo R."/>
            <person name="Hoegger P.J."/>
            <person name="Hooker J.B."/>
            <person name="Huggins A."/>
            <person name="James T.Y."/>
            <person name="Kamada T."/>
            <person name="Kilaru S."/>
            <person name="Kodira C."/>
            <person name="Kues U."/>
            <person name="Kupfer D."/>
            <person name="Kwan H.S."/>
            <person name="Lomsadze A."/>
            <person name="Li W."/>
            <person name="Lilly W.W."/>
            <person name="Ma L.J."/>
            <person name="Mackey A.J."/>
            <person name="Manning G."/>
            <person name="Martin F."/>
            <person name="Muraguchi H."/>
            <person name="Natvig D.O."/>
            <person name="Palmerini H."/>
            <person name="Ramesh M.A."/>
            <person name="Rehmeyer C.J."/>
            <person name="Roe B.A."/>
            <person name="Shenoy N."/>
            <person name="Stanke M."/>
            <person name="Ter-Hovhannisyan V."/>
            <person name="Tunlid A."/>
            <person name="Velagapudi R."/>
            <person name="Vision T.J."/>
            <person name="Zeng Q."/>
            <person name="Zolan M.E."/>
            <person name="Pukkila P.J."/>
        </authorList>
    </citation>
    <scope>NUCLEOTIDE SEQUENCE [LARGE SCALE GENOMIC DNA]</scope>
    <source>
        <strain evidence="3">Okayama-7 / 130 / ATCC MYA-4618 / FGSC 9003</strain>
    </source>
</reference>
<feature type="region of interest" description="Disordered" evidence="1">
    <location>
        <begin position="201"/>
        <end position="255"/>
    </location>
</feature>
<comment type="caution">
    <text evidence="2">The sequence shown here is derived from an EMBL/GenBank/DDBJ whole genome shotgun (WGS) entry which is preliminary data.</text>
</comment>
<dbReference type="RefSeq" id="XP_001833699.2">
    <property type="nucleotide sequence ID" value="XM_001833647.2"/>
</dbReference>
<feature type="compositionally biased region" description="Low complexity" evidence="1">
    <location>
        <begin position="144"/>
        <end position="160"/>
    </location>
</feature>
<name>A8NH72_COPC7</name>
<dbReference type="HOGENOM" id="CLU_940470_0_0_1"/>
<dbReference type="InParanoid" id="A8NH72"/>
<organism evidence="2 3">
    <name type="scientific">Coprinopsis cinerea (strain Okayama-7 / 130 / ATCC MYA-4618 / FGSC 9003)</name>
    <name type="common">Inky cap fungus</name>
    <name type="synonym">Hormographiella aspergillata</name>
    <dbReference type="NCBI Taxonomy" id="240176"/>
    <lineage>
        <taxon>Eukaryota</taxon>
        <taxon>Fungi</taxon>
        <taxon>Dikarya</taxon>
        <taxon>Basidiomycota</taxon>
        <taxon>Agaricomycotina</taxon>
        <taxon>Agaricomycetes</taxon>
        <taxon>Agaricomycetidae</taxon>
        <taxon>Agaricales</taxon>
        <taxon>Agaricineae</taxon>
        <taxon>Psathyrellaceae</taxon>
        <taxon>Coprinopsis</taxon>
    </lineage>
</organism>
<dbReference type="OrthoDB" id="3263748at2759"/>
<feature type="compositionally biased region" description="Acidic residues" evidence="1">
    <location>
        <begin position="221"/>
        <end position="242"/>
    </location>
</feature>
<dbReference type="KEGG" id="cci:CC1G_03916"/>
<accession>A8NH72</accession>
<evidence type="ECO:0000313" key="3">
    <source>
        <dbReference type="Proteomes" id="UP000001861"/>
    </source>
</evidence>
<proteinExistence type="predicted"/>
<gene>
    <name evidence="2" type="ORF">CC1G_03916</name>
</gene>
<dbReference type="GeneID" id="6010197"/>
<keyword evidence="3" id="KW-1185">Reference proteome</keyword>
<evidence type="ECO:0000256" key="1">
    <source>
        <dbReference type="SAM" id="MobiDB-lite"/>
    </source>
</evidence>
<dbReference type="eggNOG" id="ENOG502SP02">
    <property type="taxonomic scope" value="Eukaryota"/>
</dbReference>